<dbReference type="GO" id="GO:0016853">
    <property type="term" value="F:isomerase activity"/>
    <property type="evidence" value="ECO:0007669"/>
    <property type="project" value="UniProtKB-KW"/>
</dbReference>
<dbReference type="PANTHER" id="PTHR47245">
    <property type="entry name" value="PEPTIDYLPROLYL ISOMERASE"/>
    <property type="match status" value="1"/>
</dbReference>
<dbReference type="Pfam" id="PF13623">
    <property type="entry name" value="SurA_N_2"/>
    <property type="match status" value="1"/>
</dbReference>
<dbReference type="InterPro" id="IPR023058">
    <property type="entry name" value="PPIase_PpiC_CS"/>
</dbReference>
<accession>A0ABT7XPA0</accession>
<dbReference type="InterPro" id="IPR027304">
    <property type="entry name" value="Trigger_fact/SurA_dom_sf"/>
</dbReference>
<organism evidence="10 11">
    <name type="scientific">Crenobacter oryzisoli</name>
    <dbReference type="NCBI Taxonomy" id="3056844"/>
    <lineage>
        <taxon>Bacteria</taxon>
        <taxon>Pseudomonadati</taxon>
        <taxon>Pseudomonadota</taxon>
        <taxon>Betaproteobacteria</taxon>
        <taxon>Neisseriales</taxon>
        <taxon>Neisseriaceae</taxon>
        <taxon>Crenobacter</taxon>
    </lineage>
</organism>
<keyword evidence="11" id="KW-1185">Reference proteome</keyword>
<feature type="domain" description="PpiC" evidence="9">
    <location>
        <begin position="132"/>
        <end position="226"/>
    </location>
</feature>
<comment type="caution">
    <text evidence="10">The sequence shown here is derived from an EMBL/GenBank/DDBJ whole genome shotgun (WGS) entry which is preliminary data.</text>
</comment>
<protein>
    <recommendedName>
        <fullName evidence="3">peptidylprolyl isomerase</fullName>
        <ecNumber evidence="3">5.2.1.8</ecNumber>
    </recommendedName>
</protein>
<dbReference type="SUPFAM" id="SSF54534">
    <property type="entry name" value="FKBP-like"/>
    <property type="match status" value="1"/>
</dbReference>
<keyword evidence="4 8" id="KW-0732">Signal</keyword>
<evidence type="ECO:0000256" key="2">
    <source>
        <dbReference type="ARBA" id="ARBA00007656"/>
    </source>
</evidence>
<evidence type="ECO:0000313" key="10">
    <source>
        <dbReference type="EMBL" id="MDN0075560.1"/>
    </source>
</evidence>
<evidence type="ECO:0000256" key="6">
    <source>
        <dbReference type="ARBA" id="ARBA00023235"/>
    </source>
</evidence>
<evidence type="ECO:0000256" key="7">
    <source>
        <dbReference type="PROSITE-ProRule" id="PRU00278"/>
    </source>
</evidence>
<feature type="chain" id="PRO_5046351848" description="peptidylprolyl isomerase" evidence="8">
    <location>
        <begin position="22"/>
        <end position="265"/>
    </location>
</feature>
<name>A0ABT7XPA0_9NEIS</name>
<keyword evidence="6 7" id="KW-0413">Isomerase</keyword>
<dbReference type="EMBL" id="JAUEDK010000019">
    <property type="protein sequence ID" value="MDN0075560.1"/>
    <property type="molecule type" value="Genomic_DNA"/>
</dbReference>
<keyword evidence="5 7" id="KW-0697">Rotamase</keyword>
<dbReference type="PANTHER" id="PTHR47245:SF1">
    <property type="entry name" value="FOLDASE PROTEIN PRSA"/>
    <property type="match status" value="1"/>
</dbReference>
<dbReference type="EC" id="5.2.1.8" evidence="3"/>
<dbReference type="RefSeq" id="WP_289830190.1">
    <property type="nucleotide sequence ID" value="NZ_JAUEDK010000019.1"/>
</dbReference>
<dbReference type="Gene3D" id="1.10.8.1040">
    <property type="match status" value="1"/>
</dbReference>
<feature type="signal peptide" evidence="8">
    <location>
        <begin position="1"/>
        <end position="21"/>
    </location>
</feature>
<comment type="catalytic activity">
    <reaction evidence="1">
        <text>[protein]-peptidylproline (omega=180) = [protein]-peptidylproline (omega=0)</text>
        <dbReference type="Rhea" id="RHEA:16237"/>
        <dbReference type="Rhea" id="RHEA-COMP:10747"/>
        <dbReference type="Rhea" id="RHEA-COMP:10748"/>
        <dbReference type="ChEBI" id="CHEBI:83833"/>
        <dbReference type="ChEBI" id="CHEBI:83834"/>
        <dbReference type="EC" id="5.2.1.8"/>
    </reaction>
</comment>
<evidence type="ECO:0000313" key="11">
    <source>
        <dbReference type="Proteomes" id="UP001168540"/>
    </source>
</evidence>
<sequence length="265" mass="28655">MRLNRLAAAMVAATLALPVLAAPVATVNGVAIDKSEVDNAVTMLQKNSNGQVKDSPALREEVKNRLINRELILQEAKRRGLDKSPEVQKRLDEVRNDLVQEALFADILKKNPVDDAKVRAAYDKIAGNVRGTKEVHAYQIVLGSEDDAKKAIADLKKGSNFESLAKSRSKDPSAKQSGGDMGYMNLSALERDVPPLAAALKSLPKGGVSPAPVKSNAGWHVFKVTDVRDAKVPSYDQVKGQLARDLQEQEIAKTVDGLRSSAKIQ</sequence>
<gene>
    <name evidence="10" type="ORF">QU481_11715</name>
</gene>
<dbReference type="Proteomes" id="UP001168540">
    <property type="component" value="Unassembled WGS sequence"/>
</dbReference>
<evidence type="ECO:0000256" key="4">
    <source>
        <dbReference type="ARBA" id="ARBA00022729"/>
    </source>
</evidence>
<evidence type="ECO:0000259" key="9">
    <source>
        <dbReference type="PROSITE" id="PS50198"/>
    </source>
</evidence>
<evidence type="ECO:0000256" key="5">
    <source>
        <dbReference type="ARBA" id="ARBA00023110"/>
    </source>
</evidence>
<dbReference type="SUPFAM" id="SSF109998">
    <property type="entry name" value="Triger factor/SurA peptide-binding domain-like"/>
    <property type="match status" value="1"/>
</dbReference>
<proteinExistence type="inferred from homology"/>
<dbReference type="InterPro" id="IPR046357">
    <property type="entry name" value="PPIase_dom_sf"/>
</dbReference>
<dbReference type="Pfam" id="PF13145">
    <property type="entry name" value="Rotamase_2"/>
    <property type="match status" value="1"/>
</dbReference>
<evidence type="ECO:0000256" key="3">
    <source>
        <dbReference type="ARBA" id="ARBA00013194"/>
    </source>
</evidence>
<dbReference type="Gene3D" id="3.10.50.40">
    <property type="match status" value="1"/>
</dbReference>
<comment type="similarity">
    <text evidence="2">Belongs to the PpiC/parvulin rotamase family.</text>
</comment>
<evidence type="ECO:0000256" key="1">
    <source>
        <dbReference type="ARBA" id="ARBA00000971"/>
    </source>
</evidence>
<reference evidence="10" key="1">
    <citation type="submission" date="2023-06" db="EMBL/GenBank/DDBJ databases">
        <authorList>
            <person name="Zhang S."/>
        </authorList>
    </citation>
    <scope>NUCLEOTIDE SEQUENCE</scope>
    <source>
        <strain evidence="10">SG2303</strain>
    </source>
</reference>
<dbReference type="InterPro" id="IPR050245">
    <property type="entry name" value="PrsA_foldase"/>
</dbReference>
<evidence type="ECO:0000256" key="8">
    <source>
        <dbReference type="SAM" id="SignalP"/>
    </source>
</evidence>
<dbReference type="InterPro" id="IPR000297">
    <property type="entry name" value="PPIase_PpiC"/>
</dbReference>
<dbReference type="PROSITE" id="PS01096">
    <property type="entry name" value="PPIC_PPIASE_1"/>
    <property type="match status" value="1"/>
</dbReference>
<dbReference type="PROSITE" id="PS50198">
    <property type="entry name" value="PPIC_PPIASE_2"/>
    <property type="match status" value="1"/>
</dbReference>